<name>A0ABS4H704_9BACL</name>
<reference evidence="1 2" key="1">
    <citation type="submission" date="2021-03" db="EMBL/GenBank/DDBJ databases">
        <title>Genomic Encyclopedia of Type Strains, Phase IV (KMG-IV): sequencing the most valuable type-strain genomes for metagenomic binning, comparative biology and taxonomic classification.</title>
        <authorList>
            <person name="Goeker M."/>
        </authorList>
    </citation>
    <scope>NUCLEOTIDE SEQUENCE [LARGE SCALE GENOMIC DNA]</scope>
    <source>
        <strain evidence="1 2">DSM 23491</strain>
    </source>
</reference>
<evidence type="ECO:0000313" key="2">
    <source>
        <dbReference type="Proteomes" id="UP001519273"/>
    </source>
</evidence>
<dbReference type="Proteomes" id="UP001519273">
    <property type="component" value="Unassembled WGS sequence"/>
</dbReference>
<accession>A0ABS4H704</accession>
<sequence length="150" mass="16901">MSLRKRRAIDTAHVSEITGKYSELIARAALLANGWTVHRAETDESYDILATDPVSGDHVKVQVKTIRQREDRGGDLVVYAKKGNGTAYDRADADYIVGVWAADGEVPRVYMFENRLLTEYWCAEARAAERWVELPIAFNRALFTELPEVA</sequence>
<dbReference type="InterPro" id="IPR011856">
    <property type="entry name" value="tRNA_endonuc-like_dom_sf"/>
</dbReference>
<protein>
    <recommendedName>
        <fullName evidence="3">PD(D/E)XK endonuclease domain-containing protein</fullName>
    </recommendedName>
</protein>
<evidence type="ECO:0000313" key="1">
    <source>
        <dbReference type="EMBL" id="MBP1938142.1"/>
    </source>
</evidence>
<dbReference type="EMBL" id="JAGGKP010000011">
    <property type="protein sequence ID" value="MBP1938142.1"/>
    <property type="molecule type" value="Genomic_DNA"/>
</dbReference>
<keyword evidence="2" id="KW-1185">Reference proteome</keyword>
<evidence type="ECO:0008006" key="3">
    <source>
        <dbReference type="Google" id="ProtNLM"/>
    </source>
</evidence>
<dbReference type="Gene3D" id="3.40.1350.10">
    <property type="match status" value="1"/>
</dbReference>
<dbReference type="RefSeq" id="WP_245252428.1">
    <property type="nucleotide sequence ID" value="NZ_CBCRVE010000004.1"/>
</dbReference>
<comment type="caution">
    <text evidence="1">The sequence shown here is derived from an EMBL/GenBank/DDBJ whole genome shotgun (WGS) entry which is preliminary data.</text>
</comment>
<gene>
    <name evidence="1" type="ORF">J2Z20_003061</name>
</gene>
<organism evidence="1 2">
    <name type="scientific">Paenibacillus sediminis</name>
    <dbReference type="NCBI Taxonomy" id="664909"/>
    <lineage>
        <taxon>Bacteria</taxon>
        <taxon>Bacillati</taxon>
        <taxon>Bacillota</taxon>
        <taxon>Bacilli</taxon>
        <taxon>Bacillales</taxon>
        <taxon>Paenibacillaceae</taxon>
        <taxon>Paenibacillus</taxon>
    </lineage>
</organism>
<proteinExistence type="predicted"/>